<organism evidence="1 2">
    <name type="scientific">Acinetobacter virus fBenAci003</name>
    <dbReference type="NCBI Taxonomy" id="2781370"/>
    <lineage>
        <taxon>Viruses</taxon>
        <taxon>Duplodnaviria</taxon>
        <taxon>Heunggongvirae</taxon>
        <taxon>Uroviricota</taxon>
        <taxon>Caudoviricetes</taxon>
        <taxon>Autographivirales</taxon>
        <taxon>Autoscriptoviridae</taxon>
        <taxon>Beijerinckvirinae</taxon>
        <taxon>Friunavirus</taxon>
        <taxon>Friunavirus fBenAci003</taxon>
    </lineage>
</organism>
<sequence>MSLQVEDSKRATGRTTRMILKAAEYLVKHPDKRVVIVGYDHHSIHWLKGYAESILNTQLAERISYVSLQQTLGHDIQKENYFFDHHCFYAKRQKLISELEFVNKHYGRWDE</sequence>
<evidence type="ECO:0000313" key="2">
    <source>
        <dbReference type="Proteomes" id="UP000593712"/>
    </source>
</evidence>
<name>A0A7S6RAA3_9CAUD</name>
<evidence type="ECO:0000313" key="1">
    <source>
        <dbReference type="EMBL" id="QOV07829.1"/>
    </source>
</evidence>
<dbReference type="EMBL" id="MW056503">
    <property type="protein sequence ID" value="QOV07829.1"/>
    <property type="molecule type" value="Genomic_DNA"/>
</dbReference>
<keyword evidence="2" id="KW-1185">Reference proteome</keyword>
<reference evidence="1 2" key="1">
    <citation type="submission" date="2020-09" db="EMBL/GenBank/DDBJ databases">
        <title>The isolation of lytic bacteriophages infecting Acinetobacter baumannii from Beninese wastewater.</title>
        <authorList>
            <person name="Kolsi A."/>
            <person name="Haukka K."/>
            <person name="Dougnon V."/>
            <person name="Kantele A."/>
            <person name="Skurnik M."/>
            <person name="Kiljunen S."/>
        </authorList>
    </citation>
    <scope>NUCLEOTIDE SEQUENCE [LARGE SCALE GENOMIC DNA]</scope>
</reference>
<gene>
    <name evidence="1" type="ORF">fBA3_022</name>
</gene>
<proteinExistence type="predicted"/>
<protein>
    <submittedName>
        <fullName evidence="1">Uncharacterized protein</fullName>
    </submittedName>
</protein>
<accession>A0A7S6RAA3</accession>
<dbReference type="Proteomes" id="UP000593712">
    <property type="component" value="Segment"/>
</dbReference>